<dbReference type="Proteomes" id="UP000615446">
    <property type="component" value="Unassembled WGS sequence"/>
</dbReference>
<dbReference type="AlphaFoldDB" id="A0A8H3L8K9"/>
<evidence type="ECO:0000313" key="1">
    <source>
        <dbReference type="EMBL" id="GES83843.1"/>
    </source>
</evidence>
<dbReference type="OrthoDB" id="2445039at2759"/>
<name>A0A8H3L8K9_9GLOM</name>
<comment type="caution">
    <text evidence="1">The sequence shown here is derived from an EMBL/GenBank/DDBJ whole genome shotgun (WGS) entry which is preliminary data.</text>
</comment>
<accession>A0A8H3L8K9</accession>
<evidence type="ECO:0000313" key="2">
    <source>
        <dbReference type="Proteomes" id="UP000615446"/>
    </source>
</evidence>
<gene>
    <name evidence="1" type="ORF">RCL2_001099400</name>
</gene>
<sequence length="101" mass="12085">MFQDEHGSFVDEDIQGIRKTLMFAEKSIVMLENQKQRLEYIISTKKEKIITLYDLFTSIMSSQANDSTIKPKKYITTYERDWYNLHNDTDINSEIQKKYTF</sequence>
<reference evidence="1" key="1">
    <citation type="submission" date="2019-10" db="EMBL/GenBank/DDBJ databases">
        <title>Conservation and host-specific expression of non-tandemly repeated heterogenous ribosome RNA gene in arbuscular mycorrhizal fungi.</title>
        <authorList>
            <person name="Maeda T."/>
            <person name="Kobayashi Y."/>
            <person name="Nakagawa T."/>
            <person name="Ezawa T."/>
            <person name="Yamaguchi K."/>
            <person name="Bino T."/>
            <person name="Nishimoto Y."/>
            <person name="Shigenobu S."/>
            <person name="Kawaguchi M."/>
        </authorList>
    </citation>
    <scope>NUCLEOTIDE SEQUENCE</scope>
    <source>
        <strain evidence="1">HR1</strain>
    </source>
</reference>
<proteinExistence type="predicted"/>
<organism evidence="1 2">
    <name type="scientific">Rhizophagus clarus</name>
    <dbReference type="NCBI Taxonomy" id="94130"/>
    <lineage>
        <taxon>Eukaryota</taxon>
        <taxon>Fungi</taxon>
        <taxon>Fungi incertae sedis</taxon>
        <taxon>Mucoromycota</taxon>
        <taxon>Glomeromycotina</taxon>
        <taxon>Glomeromycetes</taxon>
        <taxon>Glomerales</taxon>
        <taxon>Glomeraceae</taxon>
        <taxon>Rhizophagus</taxon>
    </lineage>
</organism>
<protein>
    <submittedName>
        <fullName evidence="1">Uncharacterized protein</fullName>
    </submittedName>
</protein>
<dbReference type="EMBL" id="BLAL01000074">
    <property type="protein sequence ID" value="GES83843.1"/>
    <property type="molecule type" value="Genomic_DNA"/>
</dbReference>